<name>A0A2T5BPU4_9RHOB</name>
<dbReference type="GO" id="GO:0006086">
    <property type="term" value="P:pyruvate decarboxylation to acetyl-CoA"/>
    <property type="evidence" value="ECO:0007669"/>
    <property type="project" value="InterPro"/>
</dbReference>
<dbReference type="PROSITE" id="PS00189">
    <property type="entry name" value="LIPOYL"/>
    <property type="match status" value="2"/>
</dbReference>
<dbReference type="Proteomes" id="UP000243859">
    <property type="component" value="Unassembled WGS sequence"/>
</dbReference>
<evidence type="ECO:0000256" key="1">
    <source>
        <dbReference type="ARBA" id="ARBA00001938"/>
    </source>
</evidence>
<reference evidence="5 6" key="1">
    <citation type="submission" date="2018-04" db="EMBL/GenBank/DDBJ databases">
        <title>Genomic Encyclopedia of Archaeal and Bacterial Type Strains, Phase II (KMG-II): from individual species to whole genera.</title>
        <authorList>
            <person name="Goeker M."/>
        </authorList>
    </citation>
    <scope>NUCLEOTIDE SEQUENCE [LARGE SCALE GENOMIC DNA]</scope>
    <source>
        <strain evidence="5 6">DSM 18064</strain>
    </source>
</reference>
<organism evidence="5 6">
    <name type="scientific">Rhodovulum imhoffii</name>
    <dbReference type="NCBI Taxonomy" id="365340"/>
    <lineage>
        <taxon>Bacteria</taxon>
        <taxon>Pseudomonadati</taxon>
        <taxon>Pseudomonadota</taxon>
        <taxon>Alphaproteobacteria</taxon>
        <taxon>Rhodobacterales</taxon>
        <taxon>Paracoccaceae</taxon>
        <taxon>Rhodovulum</taxon>
    </lineage>
</organism>
<evidence type="ECO:0000313" key="5">
    <source>
        <dbReference type="EMBL" id="PTN01017.1"/>
    </source>
</evidence>
<dbReference type="RefSeq" id="WP_107893261.1">
    <property type="nucleotide sequence ID" value="NZ_NHSI01000038.1"/>
</dbReference>
<feature type="region of interest" description="Disordered" evidence="3">
    <location>
        <begin position="188"/>
        <end position="227"/>
    </location>
</feature>
<dbReference type="OrthoDB" id="9804723at2"/>
<dbReference type="EMBL" id="QAAA01000018">
    <property type="protein sequence ID" value="PTN01017.1"/>
    <property type="molecule type" value="Genomic_DNA"/>
</dbReference>
<keyword evidence="2" id="KW-0450">Lipoyl</keyword>
<keyword evidence="5" id="KW-0670">Pyruvate</keyword>
<proteinExistence type="predicted"/>
<dbReference type="Gene3D" id="2.40.50.100">
    <property type="match status" value="2"/>
</dbReference>
<dbReference type="PROSITE" id="PS50968">
    <property type="entry name" value="BIOTINYL_LIPOYL"/>
    <property type="match status" value="2"/>
</dbReference>
<dbReference type="PANTHER" id="PTHR23151">
    <property type="entry name" value="DIHYDROLIPOAMIDE ACETYL/SUCCINYL-TRANSFERASE-RELATED"/>
    <property type="match status" value="1"/>
</dbReference>
<feature type="domain" description="Lipoyl-binding" evidence="4">
    <location>
        <begin position="2"/>
        <end position="77"/>
    </location>
</feature>
<dbReference type="AlphaFoldDB" id="A0A2T5BPU4"/>
<keyword evidence="5" id="KW-0808">Transferase</keyword>
<keyword evidence="6" id="KW-1185">Reference proteome</keyword>
<evidence type="ECO:0000313" key="6">
    <source>
        <dbReference type="Proteomes" id="UP000243859"/>
    </source>
</evidence>
<dbReference type="InterPro" id="IPR000089">
    <property type="entry name" value="Biotin_lipoyl"/>
</dbReference>
<feature type="compositionally biased region" description="Polar residues" evidence="3">
    <location>
        <begin position="188"/>
        <end position="201"/>
    </location>
</feature>
<evidence type="ECO:0000259" key="4">
    <source>
        <dbReference type="PROSITE" id="PS50968"/>
    </source>
</evidence>
<accession>A0A2T5BPU4</accession>
<comment type="caution">
    <text evidence="5">The sequence shown here is derived from an EMBL/GenBank/DDBJ whole genome shotgun (WGS) entry which is preliminary data.</text>
</comment>
<dbReference type="CDD" id="cd06849">
    <property type="entry name" value="lipoyl_domain"/>
    <property type="match status" value="2"/>
</dbReference>
<gene>
    <name evidence="5" type="ORF">C8N32_11819</name>
</gene>
<dbReference type="InterPro" id="IPR045257">
    <property type="entry name" value="E2/Pdx1"/>
</dbReference>
<sequence>MPHEVLMPALGMAQDTGLIVSWLKRPGDKVRQGDALFEVETDKATMEVEAAADGYLTDVQADAGAEVPVGRVIALISETAEDSGTVAQAAEAPKQAADTLPKGAEVIMPALGMAQDTGLIVAWHKAPGDAVAAGDILFEVETDKSTMEVEAGQDGYVAALLAEAGEEAPVGEVIAVISAGKPAVPVQRSLSVRSAPRSTQPAKADRRTPLGVPAPASGGAPRRGDGRILASPKVRRVALAEGLDLTRLVDAGHSQPFHMRDLETLRAMKGAGPAVAAGQAAVCHLTAQADDGITAFAAWASGIAGITDTAALLAGLAAGSLGRDAVIVVERFGRDRCYKASALLGETVPADARPVLRLRDLRGSPVRTVHMGAEDLPVLTLTGAGSDLTVTLECAAGHLEPGDALVLLSNFAGRISEPLRHLL</sequence>
<dbReference type="SUPFAM" id="SSF51230">
    <property type="entry name" value="Single hybrid motif"/>
    <property type="match status" value="2"/>
</dbReference>
<comment type="cofactor">
    <cofactor evidence="1">
        <name>(R)-lipoate</name>
        <dbReference type="ChEBI" id="CHEBI:83088"/>
    </cofactor>
</comment>
<evidence type="ECO:0000256" key="3">
    <source>
        <dbReference type="SAM" id="MobiDB-lite"/>
    </source>
</evidence>
<feature type="domain" description="Lipoyl-binding" evidence="4">
    <location>
        <begin position="103"/>
        <end position="178"/>
    </location>
</feature>
<dbReference type="Pfam" id="PF00364">
    <property type="entry name" value="Biotin_lipoyl"/>
    <property type="match status" value="2"/>
</dbReference>
<dbReference type="PANTHER" id="PTHR23151:SF90">
    <property type="entry name" value="DIHYDROLIPOYLLYSINE-RESIDUE ACETYLTRANSFERASE COMPONENT OF PYRUVATE DEHYDROGENASE COMPLEX, MITOCHONDRIAL-RELATED"/>
    <property type="match status" value="1"/>
</dbReference>
<dbReference type="GO" id="GO:0045254">
    <property type="term" value="C:pyruvate dehydrogenase complex"/>
    <property type="evidence" value="ECO:0007669"/>
    <property type="project" value="InterPro"/>
</dbReference>
<dbReference type="GO" id="GO:0016740">
    <property type="term" value="F:transferase activity"/>
    <property type="evidence" value="ECO:0007669"/>
    <property type="project" value="UniProtKB-KW"/>
</dbReference>
<dbReference type="InterPro" id="IPR003016">
    <property type="entry name" value="2-oxoA_DH_lipoyl-BS"/>
</dbReference>
<dbReference type="InterPro" id="IPR011053">
    <property type="entry name" value="Single_hybrid_motif"/>
</dbReference>
<protein>
    <submittedName>
        <fullName evidence="5">Pyruvate dehydrogenase E2 component (Dihydrolipoamide acetyltransferase)/2-oxoglutarate dehydrogenase E2 component (Dihydrolipoamide succinyltransferase)</fullName>
    </submittedName>
</protein>
<evidence type="ECO:0000256" key="2">
    <source>
        <dbReference type="ARBA" id="ARBA00022823"/>
    </source>
</evidence>